<dbReference type="OrthoDB" id="6161812at2759"/>
<dbReference type="Gene3D" id="3.40.50.300">
    <property type="entry name" value="P-loop containing nucleotide triphosphate hydrolases"/>
    <property type="match status" value="1"/>
</dbReference>
<dbReference type="InterPro" id="IPR002182">
    <property type="entry name" value="NB-ARC"/>
</dbReference>
<evidence type="ECO:0000313" key="4">
    <source>
        <dbReference type="Proteomes" id="UP000053617"/>
    </source>
</evidence>
<dbReference type="Pfam" id="PF25000">
    <property type="entry name" value="DUF7779"/>
    <property type="match status" value="1"/>
</dbReference>
<dbReference type="PANTHER" id="PTHR35205">
    <property type="entry name" value="NB-ARC AND TPR DOMAIN PROTEIN"/>
    <property type="match status" value="1"/>
</dbReference>
<name>A0A0D2FZC2_9EURO</name>
<dbReference type="GO" id="GO:0043531">
    <property type="term" value="F:ADP binding"/>
    <property type="evidence" value="ECO:0007669"/>
    <property type="project" value="InterPro"/>
</dbReference>
<dbReference type="InterPro" id="IPR027417">
    <property type="entry name" value="P-loop_NTPase"/>
</dbReference>
<dbReference type="Proteomes" id="UP000053617">
    <property type="component" value="Unassembled WGS sequence"/>
</dbReference>
<dbReference type="GeneID" id="25290361"/>
<dbReference type="InterPro" id="IPR011990">
    <property type="entry name" value="TPR-like_helical_dom_sf"/>
</dbReference>
<feature type="domain" description="NB-ARC" evidence="1">
    <location>
        <begin position="151"/>
        <end position="296"/>
    </location>
</feature>
<dbReference type="STRING" id="1442369.A0A0D2FZC2"/>
<evidence type="ECO:0000259" key="2">
    <source>
        <dbReference type="Pfam" id="PF25000"/>
    </source>
</evidence>
<dbReference type="PANTHER" id="PTHR35205:SF1">
    <property type="entry name" value="ZU5 DOMAIN-CONTAINING PROTEIN"/>
    <property type="match status" value="1"/>
</dbReference>
<protein>
    <submittedName>
        <fullName evidence="3">Rhinocladiella mackenziei CBS 650.93 unplaced genomic scaffold supercont1.2, whole genome shotgun sequence</fullName>
    </submittedName>
</protein>
<accession>A0A0D2FZC2</accession>
<dbReference type="RefSeq" id="XP_013274773.1">
    <property type="nucleotide sequence ID" value="XM_013419319.1"/>
</dbReference>
<dbReference type="Gene3D" id="1.25.40.10">
    <property type="entry name" value="Tetratricopeptide repeat domain"/>
    <property type="match status" value="1"/>
</dbReference>
<dbReference type="Pfam" id="PF00931">
    <property type="entry name" value="NB-ARC"/>
    <property type="match status" value="1"/>
</dbReference>
<dbReference type="SUPFAM" id="SSF48452">
    <property type="entry name" value="TPR-like"/>
    <property type="match status" value="2"/>
</dbReference>
<evidence type="ECO:0000313" key="3">
    <source>
        <dbReference type="EMBL" id="KIX07637.1"/>
    </source>
</evidence>
<gene>
    <name evidence="3" type="ORF">Z518_02290</name>
</gene>
<sequence length="858" mass="97873">MFPGRPQLQYPLRDLCLDYMDFCIVAVKHLRRKPFANFFRFLGSSSLLSSLDRIKVSMSKSALQFEQEVELAHRQAQRAEQLDLSRRLAMSPQVLTPPASMLTPSTSWNSTAERVAFPITTIVDFQNYAFTGRTDVLDQIHEVFNSQIIVDRSDPACVLLHGIGGVGKTQTALQYAFTHSNDFDATFWVRAETDHSLITTYAAIARKLDLPGADGGLDAGRSVEMARNWLERTDRKWLLVFDNVESIHSLAHYWPKNSQSRGSVLITTQKSDFSPISKIFVELPLESLSSHEGADLVFNHLRGSSSTEQDKAAAATISELVGGLPLALVTVSGYIRASACSLAEYRANFTRSSRIWTRGNKETAGGYEKTLATVFSLALSELSTDASSLLNILAFLNPDSVPESIFRKRQNNADLDFLGDSERYIEMVRELRHRHLIKREVSASGERTLSLHRSLQWSILHRLLENPPHRTKVFHQAFTLIRQIIPYDPEAPSTLRASMYPFYETMVPQVLKFATLLRDIGTFLFQTGDWTNCRATMQSVDDILNAVGYDLDGRIRTDVEADLGVVDEWIGISARDSMMEHYRRSLLVRRHFFNSMPPERRTKDMEIVLWTGWTDVACGYLEREEFDKAELILENALKQYQRWDPDETELPYEHSKYYENMTWVRCWQGRYEEVLEYSRHGAELCERAAGSQSGWTLLYHFHTSHVLFNMGHHVEAIDASLQVLSSRLTAFGESHHFTIDSYYSTGAMHWEYGNLDEAELMLRKCLSAAAKSSWSLEHHARGKYVLSCILRDKRQAELLDEADGLEQEALDFQDRMIRDHPQILKQLRPEDGAVRSYGNHTVREVYGKNEGHRRAAGI</sequence>
<dbReference type="SUPFAM" id="SSF52540">
    <property type="entry name" value="P-loop containing nucleoside triphosphate hydrolases"/>
    <property type="match status" value="1"/>
</dbReference>
<dbReference type="PRINTS" id="PR00364">
    <property type="entry name" value="DISEASERSIST"/>
</dbReference>
<feature type="domain" description="DUF7779" evidence="2">
    <location>
        <begin position="378"/>
        <end position="463"/>
    </location>
</feature>
<evidence type="ECO:0000259" key="1">
    <source>
        <dbReference type="Pfam" id="PF00931"/>
    </source>
</evidence>
<dbReference type="HOGENOM" id="CLU_000288_125_7_1"/>
<proteinExistence type="predicted"/>
<dbReference type="EMBL" id="KN847476">
    <property type="protein sequence ID" value="KIX07637.1"/>
    <property type="molecule type" value="Genomic_DNA"/>
</dbReference>
<reference evidence="3 4" key="1">
    <citation type="submission" date="2015-01" db="EMBL/GenBank/DDBJ databases">
        <title>The Genome Sequence of Rhinocladiella mackenzie CBS 650.93.</title>
        <authorList>
            <consortium name="The Broad Institute Genomics Platform"/>
            <person name="Cuomo C."/>
            <person name="de Hoog S."/>
            <person name="Gorbushina A."/>
            <person name="Stielow B."/>
            <person name="Teixiera M."/>
            <person name="Abouelleil A."/>
            <person name="Chapman S.B."/>
            <person name="Priest M."/>
            <person name="Young S.K."/>
            <person name="Wortman J."/>
            <person name="Nusbaum C."/>
            <person name="Birren B."/>
        </authorList>
    </citation>
    <scope>NUCLEOTIDE SEQUENCE [LARGE SCALE GENOMIC DNA]</scope>
    <source>
        <strain evidence="3 4">CBS 650.93</strain>
    </source>
</reference>
<dbReference type="InterPro" id="IPR056681">
    <property type="entry name" value="DUF7779"/>
</dbReference>
<keyword evidence="4" id="KW-1185">Reference proteome</keyword>
<organism evidence="3 4">
    <name type="scientific">Rhinocladiella mackenziei CBS 650.93</name>
    <dbReference type="NCBI Taxonomy" id="1442369"/>
    <lineage>
        <taxon>Eukaryota</taxon>
        <taxon>Fungi</taxon>
        <taxon>Dikarya</taxon>
        <taxon>Ascomycota</taxon>
        <taxon>Pezizomycotina</taxon>
        <taxon>Eurotiomycetes</taxon>
        <taxon>Chaetothyriomycetidae</taxon>
        <taxon>Chaetothyriales</taxon>
        <taxon>Herpotrichiellaceae</taxon>
        <taxon>Rhinocladiella</taxon>
    </lineage>
</organism>
<dbReference type="AlphaFoldDB" id="A0A0D2FZC2"/>
<dbReference type="VEuPathDB" id="FungiDB:Z518_02290"/>